<sequence length="287" mass="32796">MSPTIHCVRHAQGVHNLSTANHVIHDPLLTDLGNEQCRQLRDAFPYHEKIDLVVASPLRRTMYTALQSFEPFFKANPDKKLLLLPDTQETSDVPCDTGSEPEVLKREIEEKELPVDLQYVVEGWNDKVGRYAPTNDAITDRARDARRWLKERPEQNIVLVTHGGFLHFFTEDWEDSSQYQGTGWLNTEFREYVFSIEFHTEDLDGKALAGDNASLVETVDSRARRGKEGPMAGRRRQSTLYKLGTQDWDDQGLQLSSAEREVLKNIDPNGFQRIELDDCIHSVAKGM</sequence>
<dbReference type="InterPro" id="IPR029033">
    <property type="entry name" value="His_PPase_superfam"/>
</dbReference>
<evidence type="ECO:0000313" key="2">
    <source>
        <dbReference type="Proteomes" id="UP000234275"/>
    </source>
</evidence>
<comment type="caution">
    <text evidence="1">The sequence shown here is derived from an EMBL/GenBank/DDBJ whole genome shotgun (WGS) entry which is preliminary data.</text>
</comment>
<dbReference type="RefSeq" id="XP_024710884.1">
    <property type="nucleotide sequence ID" value="XM_024851172.1"/>
</dbReference>
<dbReference type="GO" id="GO:0005737">
    <property type="term" value="C:cytoplasm"/>
    <property type="evidence" value="ECO:0007669"/>
    <property type="project" value="TreeGrafter"/>
</dbReference>
<dbReference type="GeneID" id="36558871"/>
<dbReference type="CDD" id="cd07067">
    <property type="entry name" value="HP_PGM_like"/>
    <property type="match status" value="1"/>
</dbReference>
<dbReference type="GO" id="GO:0016791">
    <property type="term" value="F:phosphatase activity"/>
    <property type="evidence" value="ECO:0007669"/>
    <property type="project" value="TreeGrafter"/>
</dbReference>
<dbReference type="Proteomes" id="UP000234275">
    <property type="component" value="Unassembled WGS sequence"/>
</dbReference>
<reference evidence="1 2" key="1">
    <citation type="submission" date="2016-12" db="EMBL/GenBank/DDBJ databases">
        <title>The genomes of Aspergillus section Nigri reveals drivers in fungal speciation.</title>
        <authorList>
            <consortium name="DOE Joint Genome Institute"/>
            <person name="Vesth T.C."/>
            <person name="Nybo J."/>
            <person name="Theobald S."/>
            <person name="Brandl J."/>
            <person name="Frisvad J.C."/>
            <person name="Nielsen K.F."/>
            <person name="Lyhne E.K."/>
            <person name="Kogle M.E."/>
            <person name="Kuo A."/>
            <person name="Riley R."/>
            <person name="Clum A."/>
            <person name="Nolan M."/>
            <person name="Lipzen A."/>
            <person name="Salamov A."/>
            <person name="Henrissat B."/>
            <person name="Wiebenga A."/>
            <person name="De Vries R.P."/>
            <person name="Grigoriev I.V."/>
            <person name="Mortensen U.H."/>
            <person name="Andersen M.R."/>
            <person name="Baker S.E."/>
        </authorList>
    </citation>
    <scope>NUCLEOTIDE SEQUENCE [LARGE SCALE GENOMIC DNA]</scope>
    <source>
        <strain evidence="1 2">IBT 23096</strain>
    </source>
</reference>
<accession>A0A2I2GRS4</accession>
<dbReference type="Pfam" id="PF00300">
    <property type="entry name" value="His_Phos_1"/>
    <property type="match status" value="1"/>
</dbReference>
<dbReference type="AlphaFoldDB" id="A0A2I2GRS4"/>
<protein>
    <submittedName>
        <fullName evidence="1">Phosphoglycerate mutase-like protein</fullName>
    </submittedName>
</protein>
<dbReference type="SUPFAM" id="SSF53254">
    <property type="entry name" value="Phosphoglycerate mutase-like"/>
    <property type="match status" value="1"/>
</dbReference>
<keyword evidence="2" id="KW-1185">Reference proteome</keyword>
<dbReference type="Gene3D" id="3.40.50.1240">
    <property type="entry name" value="Phosphoglycerate mutase-like"/>
    <property type="match status" value="1"/>
</dbReference>
<evidence type="ECO:0000313" key="1">
    <source>
        <dbReference type="EMBL" id="PLB55582.1"/>
    </source>
</evidence>
<dbReference type="InterPro" id="IPR013078">
    <property type="entry name" value="His_Pase_superF_clade-1"/>
</dbReference>
<name>A0A2I2GRS4_9EURO</name>
<dbReference type="PANTHER" id="PTHR48100">
    <property type="entry name" value="BROAD-SPECIFICITY PHOSPHATASE YOR283W-RELATED"/>
    <property type="match status" value="1"/>
</dbReference>
<dbReference type="SMART" id="SM00855">
    <property type="entry name" value="PGAM"/>
    <property type="match status" value="1"/>
</dbReference>
<dbReference type="EMBL" id="MSFO01000001">
    <property type="protein sequence ID" value="PLB55582.1"/>
    <property type="molecule type" value="Genomic_DNA"/>
</dbReference>
<gene>
    <name evidence="1" type="ORF">P170DRAFT_45118</name>
</gene>
<organism evidence="1 2">
    <name type="scientific">Aspergillus steynii IBT 23096</name>
    <dbReference type="NCBI Taxonomy" id="1392250"/>
    <lineage>
        <taxon>Eukaryota</taxon>
        <taxon>Fungi</taxon>
        <taxon>Dikarya</taxon>
        <taxon>Ascomycota</taxon>
        <taxon>Pezizomycotina</taxon>
        <taxon>Eurotiomycetes</taxon>
        <taxon>Eurotiomycetidae</taxon>
        <taxon>Eurotiales</taxon>
        <taxon>Aspergillaceae</taxon>
        <taxon>Aspergillus</taxon>
        <taxon>Aspergillus subgen. Circumdati</taxon>
    </lineage>
</organism>
<proteinExistence type="predicted"/>
<dbReference type="VEuPathDB" id="FungiDB:P170DRAFT_45118"/>
<dbReference type="InterPro" id="IPR050275">
    <property type="entry name" value="PGM_Phosphatase"/>
</dbReference>
<dbReference type="OrthoDB" id="496981at2759"/>
<dbReference type="PANTHER" id="PTHR48100:SF54">
    <property type="entry name" value="PHOSPHATASE SPAC5H10.03-RELATED"/>
    <property type="match status" value="1"/>
</dbReference>